<evidence type="ECO:0000256" key="6">
    <source>
        <dbReference type="ARBA" id="ARBA00023054"/>
    </source>
</evidence>
<keyword evidence="6" id="KW-0175">Coiled coil</keyword>
<dbReference type="OrthoDB" id="2020926at2759"/>
<accession>A0A976NZ34</accession>
<comment type="function">
    <text evidence="8">Plays a role in the organization of both preexisting and nascent microtubules in interphase cells. During mitosis, required for the organization and orientation of the mitotic spindle.</text>
</comment>
<organism evidence="9 10">
    <name type="scientific">Bremia lactucae</name>
    <name type="common">Lettuce downy mildew</name>
    <dbReference type="NCBI Taxonomy" id="4779"/>
    <lineage>
        <taxon>Eukaryota</taxon>
        <taxon>Sar</taxon>
        <taxon>Stramenopiles</taxon>
        <taxon>Oomycota</taxon>
        <taxon>Peronosporomycetes</taxon>
        <taxon>Peronosporales</taxon>
        <taxon>Peronosporaceae</taxon>
        <taxon>Bremia</taxon>
    </lineage>
</organism>
<dbReference type="PANTHER" id="PTHR14594">
    <property type="entry name" value="CENTROSOMAL PROTEIN OF 70 KDA"/>
    <property type="match status" value="1"/>
</dbReference>
<keyword evidence="4" id="KW-0963">Cytoplasm</keyword>
<evidence type="ECO:0000256" key="1">
    <source>
        <dbReference type="ARBA" id="ARBA00004300"/>
    </source>
</evidence>
<keyword evidence="10" id="KW-1185">Reference proteome</keyword>
<dbReference type="InterPro" id="IPR037692">
    <property type="entry name" value="CEP70"/>
</dbReference>
<dbReference type="GO" id="GO:0043015">
    <property type="term" value="F:gamma-tubulin binding"/>
    <property type="evidence" value="ECO:0007669"/>
    <property type="project" value="InterPro"/>
</dbReference>
<evidence type="ECO:0000256" key="3">
    <source>
        <dbReference type="ARBA" id="ARBA00018408"/>
    </source>
</evidence>
<dbReference type="GO" id="GO:0060271">
    <property type="term" value="P:cilium assembly"/>
    <property type="evidence" value="ECO:0007669"/>
    <property type="project" value="InterPro"/>
</dbReference>
<dbReference type="EMBL" id="SHOA02000001">
    <property type="protein sequence ID" value="TDH73283.1"/>
    <property type="molecule type" value="Genomic_DNA"/>
</dbReference>
<evidence type="ECO:0000313" key="10">
    <source>
        <dbReference type="Proteomes" id="UP000294530"/>
    </source>
</evidence>
<comment type="caution">
    <text evidence="9">The sequence shown here is derived from an EMBL/GenBank/DDBJ whole genome shotgun (WGS) entry which is preliminary data.</text>
</comment>
<comment type="subunit">
    <text evidence="2">Directly interacts with tubulin-gamma; this interaction determines centrosomal localization.</text>
</comment>
<comment type="subcellular location">
    <subcellularLocation>
        <location evidence="1">Cytoplasm</location>
        <location evidence="1">Cytoskeleton</location>
        <location evidence="1">Microtubule organizing center</location>
        <location evidence="1">Centrosome</location>
    </subcellularLocation>
</comment>
<dbReference type="PANTHER" id="PTHR14594:SF1">
    <property type="entry name" value="CENTROSOMAL PROTEIN OF 70 KDA"/>
    <property type="match status" value="1"/>
</dbReference>
<dbReference type="GeneID" id="94344340"/>
<evidence type="ECO:0000256" key="4">
    <source>
        <dbReference type="ARBA" id="ARBA00022490"/>
    </source>
</evidence>
<evidence type="ECO:0000256" key="5">
    <source>
        <dbReference type="ARBA" id="ARBA00022803"/>
    </source>
</evidence>
<dbReference type="AlphaFoldDB" id="A0A976NZ34"/>
<keyword evidence="5" id="KW-0802">TPR repeat</keyword>
<evidence type="ECO:0000256" key="8">
    <source>
        <dbReference type="ARBA" id="ARBA00025273"/>
    </source>
</evidence>
<dbReference type="KEGG" id="blac:94344340"/>
<name>A0A976NZ34_BRELC</name>
<gene>
    <name evidence="9" type="ORF">CCR75_000562</name>
</gene>
<evidence type="ECO:0000256" key="2">
    <source>
        <dbReference type="ARBA" id="ARBA00011832"/>
    </source>
</evidence>
<dbReference type="GO" id="GO:0070507">
    <property type="term" value="P:regulation of microtubule cytoskeleton organization"/>
    <property type="evidence" value="ECO:0007669"/>
    <property type="project" value="InterPro"/>
</dbReference>
<sequence>MLQVVKYVCELLHVTDITLVPSSLEKLCRVVAAVPRMETFIRAVCTCVGYESKEDRRGQNVTRFKLKDVLLTLEQWQRAHEKRQELTRFKTLILAKLCQRTRKCTVLDTHDNCNHDLNAFSLTLSCAIQCVSELVEFEKRVLCDNTISTRILAEIKCQPEVWIHPILKHFAHLFQVSTIHEVLPKMNVIPHALLVFNQMVTNSQEIYVQVNETKTFVRTICNLLHLKENASFVECLHDLKERLKGNDCNEMETRDLDNGKGLNFVVEKRKGTTSNTDTLDIVGVRQVRQMSLLVRELKHELGAATIDEILPRIQHLMELCCRSIHSNDLEDANR</sequence>
<dbReference type="RefSeq" id="XP_067822781.1">
    <property type="nucleotide sequence ID" value="XM_067958669.1"/>
</dbReference>
<keyword evidence="7" id="KW-0206">Cytoskeleton</keyword>
<proteinExistence type="predicted"/>
<dbReference type="Proteomes" id="UP000294530">
    <property type="component" value="Unassembled WGS sequence"/>
</dbReference>
<dbReference type="GO" id="GO:0005813">
    <property type="term" value="C:centrosome"/>
    <property type="evidence" value="ECO:0007669"/>
    <property type="project" value="UniProtKB-SubCell"/>
</dbReference>
<evidence type="ECO:0000313" key="9">
    <source>
        <dbReference type="EMBL" id="TDH73283.1"/>
    </source>
</evidence>
<evidence type="ECO:0000256" key="7">
    <source>
        <dbReference type="ARBA" id="ARBA00023212"/>
    </source>
</evidence>
<reference evidence="9 10" key="1">
    <citation type="journal article" date="2021" name="Genome Biol.">
        <title>AFLAP: assembly-free linkage analysis pipeline using k-mers from genome sequencing data.</title>
        <authorList>
            <person name="Fletcher K."/>
            <person name="Zhang L."/>
            <person name="Gil J."/>
            <person name="Han R."/>
            <person name="Cavanaugh K."/>
            <person name="Michelmore R."/>
        </authorList>
    </citation>
    <scope>NUCLEOTIDE SEQUENCE [LARGE SCALE GENOMIC DNA]</scope>
    <source>
        <strain evidence="9 10">SF5</strain>
    </source>
</reference>
<protein>
    <recommendedName>
        <fullName evidence="3">Centrosomal protein of 70 kDa</fullName>
    </recommendedName>
</protein>